<proteinExistence type="predicted"/>
<dbReference type="EMBL" id="KV428055">
    <property type="protein sequence ID" value="KZT38882.1"/>
    <property type="molecule type" value="Genomic_DNA"/>
</dbReference>
<feature type="compositionally biased region" description="Basic and acidic residues" evidence="1">
    <location>
        <begin position="20"/>
        <end position="29"/>
    </location>
</feature>
<dbReference type="Proteomes" id="UP000076798">
    <property type="component" value="Unassembled WGS sequence"/>
</dbReference>
<keyword evidence="3" id="KW-1185">Reference proteome</keyword>
<accession>A0A166DTS3</accession>
<sequence length="108" mass="11995">MTQAARLIQTFPASTYDHTCKAEESEGKSCNRQPDLATAIQTSSHHKDPGQDLPANNPCRLLHHNANDATLIPRKDDQVPGEKRGEEGKEQGVKEERRLLVQTPQTIV</sequence>
<reference evidence="2 3" key="1">
    <citation type="journal article" date="2016" name="Mol. Biol. Evol.">
        <title>Comparative Genomics of Early-Diverging Mushroom-Forming Fungi Provides Insights into the Origins of Lignocellulose Decay Capabilities.</title>
        <authorList>
            <person name="Nagy L.G."/>
            <person name="Riley R."/>
            <person name="Tritt A."/>
            <person name="Adam C."/>
            <person name="Daum C."/>
            <person name="Floudas D."/>
            <person name="Sun H."/>
            <person name="Yadav J.S."/>
            <person name="Pangilinan J."/>
            <person name="Larsson K.H."/>
            <person name="Matsuura K."/>
            <person name="Barry K."/>
            <person name="Labutti K."/>
            <person name="Kuo R."/>
            <person name="Ohm R.A."/>
            <person name="Bhattacharya S.S."/>
            <person name="Shirouzu T."/>
            <person name="Yoshinaga Y."/>
            <person name="Martin F.M."/>
            <person name="Grigoriev I.V."/>
            <person name="Hibbett D.S."/>
        </authorList>
    </citation>
    <scope>NUCLEOTIDE SEQUENCE [LARGE SCALE GENOMIC DNA]</scope>
    <source>
        <strain evidence="2 3">HHB10207 ss-3</strain>
    </source>
</reference>
<feature type="region of interest" description="Disordered" evidence="1">
    <location>
        <begin position="20"/>
        <end position="108"/>
    </location>
</feature>
<evidence type="ECO:0000313" key="2">
    <source>
        <dbReference type="EMBL" id="KZT38882.1"/>
    </source>
</evidence>
<evidence type="ECO:0000313" key="3">
    <source>
        <dbReference type="Proteomes" id="UP000076798"/>
    </source>
</evidence>
<feature type="compositionally biased region" description="Basic and acidic residues" evidence="1">
    <location>
        <begin position="73"/>
        <end position="99"/>
    </location>
</feature>
<evidence type="ECO:0000256" key="1">
    <source>
        <dbReference type="SAM" id="MobiDB-lite"/>
    </source>
</evidence>
<protein>
    <submittedName>
        <fullName evidence="2">Uncharacterized protein</fullName>
    </submittedName>
</protein>
<dbReference type="AlphaFoldDB" id="A0A166DTS3"/>
<organism evidence="2 3">
    <name type="scientific">Sistotremastrum suecicum HHB10207 ss-3</name>
    <dbReference type="NCBI Taxonomy" id="1314776"/>
    <lineage>
        <taxon>Eukaryota</taxon>
        <taxon>Fungi</taxon>
        <taxon>Dikarya</taxon>
        <taxon>Basidiomycota</taxon>
        <taxon>Agaricomycotina</taxon>
        <taxon>Agaricomycetes</taxon>
        <taxon>Sistotremastrales</taxon>
        <taxon>Sistotremastraceae</taxon>
        <taxon>Sistotremastrum</taxon>
    </lineage>
</organism>
<gene>
    <name evidence="2" type="ORF">SISSUDRAFT_1046336</name>
</gene>
<name>A0A166DTS3_9AGAM</name>